<evidence type="ECO:0000256" key="1">
    <source>
        <dbReference type="SAM" id="MobiDB-lite"/>
    </source>
</evidence>
<dbReference type="AlphaFoldDB" id="A0AAW0TF35"/>
<keyword evidence="3" id="KW-1185">Reference proteome</keyword>
<dbReference type="EMBL" id="JARAKH010000032">
    <property type="protein sequence ID" value="KAK8385425.1"/>
    <property type="molecule type" value="Genomic_DNA"/>
</dbReference>
<reference evidence="2 3" key="1">
    <citation type="submission" date="2023-03" db="EMBL/GenBank/DDBJ databases">
        <title>High-quality genome of Scylla paramamosain provides insights in environmental adaptation.</title>
        <authorList>
            <person name="Zhang L."/>
        </authorList>
    </citation>
    <scope>NUCLEOTIDE SEQUENCE [LARGE SCALE GENOMIC DNA]</scope>
    <source>
        <strain evidence="2">LZ_2023a</strain>
        <tissue evidence="2">Muscle</tissue>
    </source>
</reference>
<gene>
    <name evidence="2" type="ORF">O3P69_016320</name>
</gene>
<organism evidence="2 3">
    <name type="scientific">Scylla paramamosain</name>
    <name type="common">Mud crab</name>
    <dbReference type="NCBI Taxonomy" id="85552"/>
    <lineage>
        <taxon>Eukaryota</taxon>
        <taxon>Metazoa</taxon>
        <taxon>Ecdysozoa</taxon>
        <taxon>Arthropoda</taxon>
        <taxon>Crustacea</taxon>
        <taxon>Multicrustacea</taxon>
        <taxon>Malacostraca</taxon>
        <taxon>Eumalacostraca</taxon>
        <taxon>Eucarida</taxon>
        <taxon>Decapoda</taxon>
        <taxon>Pleocyemata</taxon>
        <taxon>Brachyura</taxon>
        <taxon>Eubrachyura</taxon>
        <taxon>Portunoidea</taxon>
        <taxon>Portunidae</taxon>
        <taxon>Portuninae</taxon>
        <taxon>Scylla</taxon>
    </lineage>
</organism>
<protein>
    <submittedName>
        <fullName evidence="2">Uncharacterized protein</fullName>
    </submittedName>
</protein>
<evidence type="ECO:0000313" key="3">
    <source>
        <dbReference type="Proteomes" id="UP001487740"/>
    </source>
</evidence>
<feature type="region of interest" description="Disordered" evidence="1">
    <location>
        <begin position="1"/>
        <end position="20"/>
    </location>
</feature>
<accession>A0AAW0TF35</accession>
<sequence length="97" mass="10513">MFGRKHHHLGKESTGGCRTLVPKVGGGKIWGGGEEEGGGRGAAVRSRSQKFERLFDDLCTTRAAGRVSGRRIRVRLPHGTLAQSDPTAYDYKSKSSE</sequence>
<comment type="caution">
    <text evidence="2">The sequence shown here is derived from an EMBL/GenBank/DDBJ whole genome shotgun (WGS) entry which is preliminary data.</text>
</comment>
<evidence type="ECO:0000313" key="2">
    <source>
        <dbReference type="EMBL" id="KAK8385425.1"/>
    </source>
</evidence>
<proteinExistence type="predicted"/>
<dbReference type="Proteomes" id="UP001487740">
    <property type="component" value="Unassembled WGS sequence"/>
</dbReference>
<name>A0AAW0TF35_SCYPA</name>